<sequence length="406" mass="43565">MRKTFSPKPAARRGGLIRTAAALGAAVPLTAGLAACSSDSAEGPNAGGDTDNPDAEIKVVASTSVWGDVARAVTDDERVAVTPVITGDDVDPHHFEPTAADMARAEEADIVVVGGGGYDAWLYEPLAEKGEEAPLIVHALDLVGHHHHEHGEGEGHDHEHGEGEGHDHEHGEAEHDHEHAEGHDHDHEHAEGEHSHDEAEGHDHGDTEAHEHEHNHGHADAEGDPAGRDAEGHVDAEANEHVWYDPESVADVAEDVAEAIHEIDPDIETHAEKVEERLDGLHEKLHGMPAIRVAQTEPIADHLLAHSDVQEVTPEGFRRTTLNEGEPSAADAAAFLDAIDNDEIDLLVYNPQTATDLTDRLRDTAEKKGITIVEIPETPPSDKNFLDFFTETVDNLTQAADSSEAA</sequence>
<dbReference type="GO" id="GO:0046872">
    <property type="term" value="F:metal ion binding"/>
    <property type="evidence" value="ECO:0007669"/>
    <property type="project" value="UniProtKB-KW"/>
</dbReference>
<dbReference type="InterPro" id="IPR050492">
    <property type="entry name" value="Bact_metal-bind_prot9"/>
</dbReference>
<dbReference type="PANTHER" id="PTHR42953">
    <property type="entry name" value="HIGH-AFFINITY ZINC UPTAKE SYSTEM PROTEIN ZNUA-RELATED"/>
    <property type="match status" value="1"/>
</dbReference>
<name>A0A1L7CUJ0_9CORY</name>
<dbReference type="GO" id="GO:0030313">
    <property type="term" value="C:cell envelope"/>
    <property type="evidence" value="ECO:0007669"/>
    <property type="project" value="UniProtKB-SubCell"/>
</dbReference>
<dbReference type="SUPFAM" id="SSF53807">
    <property type="entry name" value="Helical backbone' metal receptor"/>
    <property type="match status" value="1"/>
</dbReference>
<dbReference type="Proteomes" id="UP000185434">
    <property type="component" value="Chromosome"/>
</dbReference>
<evidence type="ECO:0000256" key="6">
    <source>
        <dbReference type="SAM" id="SignalP"/>
    </source>
</evidence>
<evidence type="ECO:0000256" key="4">
    <source>
        <dbReference type="ARBA" id="ARBA00022729"/>
    </source>
</evidence>
<gene>
    <name evidence="7" type="ORF">CFRA_10155</name>
</gene>
<evidence type="ECO:0008006" key="9">
    <source>
        <dbReference type="Google" id="ProtNLM"/>
    </source>
</evidence>
<dbReference type="GO" id="GO:0030001">
    <property type="term" value="P:metal ion transport"/>
    <property type="evidence" value="ECO:0007669"/>
    <property type="project" value="InterPro"/>
</dbReference>
<organism evidence="7 8">
    <name type="scientific">Corynebacterium frankenforstense DSM 45800</name>
    <dbReference type="NCBI Taxonomy" id="1437875"/>
    <lineage>
        <taxon>Bacteria</taxon>
        <taxon>Bacillati</taxon>
        <taxon>Actinomycetota</taxon>
        <taxon>Actinomycetes</taxon>
        <taxon>Mycobacteriales</taxon>
        <taxon>Corynebacteriaceae</taxon>
        <taxon>Corynebacterium</taxon>
    </lineage>
</organism>
<feature type="compositionally biased region" description="Basic and acidic residues" evidence="5">
    <location>
        <begin position="149"/>
        <end position="231"/>
    </location>
</feature>
<evidence type="ECO:0000313" key="7">
    <source>
        <dbReference type="EMBL" id="APT89535.1"/>
    </source>
</evidence>
<keyword evidence="8" id="KW-1185">Reference proteome</keyword>
<protein>
    <recommendedName>
        <fullName evidence="9">ABC transporter substrate-binding protein</fullName>
    </recommendedName>
</protein>
<evidence type="ECO:0000256" key="2">
    <source>
        <dbReference type="ARBA" id="ARBA00022448"/>
    </source>
</evidence>
<evidence type="ECO:0000256" key="3">
    <source>
        <dbReference type="ARBA" id="ARBA00022723"/>
    </source>
</evidence>
<dbReference type="OrthoDB" id="5296019at2"/>
<dbReference type="EMBL" id="CP009247">
    <property type="protein sequence ID" value="APT89535.1"/>
    <property type="molecule type" value="Genomic_DNA"/>
</dbReference>
<evidence type="ECO:0000256" key="1">
    <source>
        <dbReference type="ARBA" id="ARBA00004196"/>
    </source>
</evidence>
<dbReference type="RefSeq" id="WP_075664527.1">
    <property type="nucleotide sequence ID" value="NZ_CP009247.1"/>
</dbReference>
<feature type="region of interest" description="Disordered" evidence="5">
    <location>
        <begin position="147"/>
        <end position="231"/>
    </location>
</feature>
<dbReference type="InterPro" id="IPR006127">
    <property type="entry name" value="ZnuA-like"/>
</dbReference>
<comment type="subcellular location">
    <subcellularLocation>
        <location evidence="1">Cell envelope</location>
    </subcellularLocation>
</comment>
<keyword evidence="3" id="KW-0479">Metal-binding</keyword>
<dbReference type="STRING" id="1437875.CFRA_10155"/>
<dbReference type="AlphaFoldDB" id="A0A1L7CUJ0"/>
<evidence type="ECO:0000313" key="8">
    <source>
        <dbReference type="Proteomes" id="UP000185434"/>
    </source>
</evidence>
<dbReference type="PANTHER" id="PTHR42953:SF1">
    <property type="entry name" value="METAL-BINDING PROTEIN HI_0362-RELATED"/>
    <property type="match status" value="1"/>
</dbReference>
<dbReference type="Gene3D" id="3.40.50.1980">
    <property type="entry name" value="Nitrogenase molybdenum iron protein domain"/>
    <property type="match status" value="2"/>
</dbReference>
<accession>A0A1L7CUJ0</accession>
<reference evidence="7 8" key="1">
    <citation type="submission" date="2014-08" db="EMBL/GenBank/DDBJ databases">
        <title>Complete genome sequence of Corynebacterium frankenforstense ST18(T) (=DSM 45800(T)), isolated from raw cow milk.</title>
        <authorList>
            <person name="Ruckert C."/>
            <person name="Albersmeier A."/>
            <person name="Winkler A."/>
            <person name="Lipski A."/>
            <person name="Kalinowski J."/>
        </authorList>
    </citation>
    <scope>NUCLEOTIDE SEQUENCE [LARGE SCALE GENOMIC DNA]</scope>
    <source>
        <strain evidence="7 8">ST18</strain>
    </source>
</reference>
<proteinExistence type="predicted"/>
<feature type="chain" id="PRO_5038879450" description="ABC transporter substrate-binding protein" evidence="6">
    <location>
        <begin position="32"/>
        <end position="406"/>
    </location>
</feature>
<dbReference type="KEGG" id="cfk:CFRA_10155"/>
<evidence type="ECO:0000256" key="5">
    <source>
        <dbReference type="SAM" id="MobiDB-lite"/>
    </source>
</evidence>
<dbReference type="Pfam" id="PF01297">
    <property type="entry name" value="ZnuA"/>
    <property type="match status" value="1"/>
</dbReference>
<keyword evidence="2" id="KW-0813">Transport</keyword>
<feature type="signal peptide" evidence="6">
    <location>
        <begin position="1"/>
        <end position="31"/>
    </location>
</feature>
<keyword evidence="4 6" id="KW-0732">Signal</keyword>